<sequence>MTETAPFPSRCYGVLMHPTSFPGPEPIGTLGAEAHEFVDWLATTGASIWQILPLTYLGSEDSPYFSPSSFAGNTWLIDLRELVAAGLIAGIGTPPRGDETQVDFEAMRTWKAPLLDAAAGAFLDDDGHPWWPDYERFVAESPWLADVCHFIARKHADPVSPWWDWDPAIRRREPAALAASAIEHAAAIEREQVLQFFFDRQWQAVRARANAAGIVVLGDTPIYVAPDSADVWAHQSQFQLDDDGRLTAQAGVPPDYFSETGQLWGNPIYRWDVMADDGFSWWIDRLGRTLDQTGIVRIDHFRALSAYWSVPADDETAIDGTWMTGPGQAFVDAVGQAFPSLPIVAEDLGDLDDDVLALRDRNDLVGMRVLQFGFDGPPNDHHPSRIVERSVVYTGTHDNDTLAGWWTSSPRRRKERVRRDTGMPPRVRTRKAVWSLIETVLASPAVAAVVPVQDLLVLGSESRMNLPGTATGNWQWRLRPGALTERLASDLRSLAESTNR</sequence>
<evidence type="ECO:0000256" key="10">
    <source>
        <dbReference type="RuleBase" id="RU361207"/>
    </source>
</evidence>
<dbReference type="RefSeq" id="WP_133869064.1">
    <property type="nucleotide sequence ID" value="NZ_SOAU01000001.1"/>
</dbReference>
<dbReference type="Gene3D" id="3.20.20.80">
    <property type="entry name" value="Glycosidases"/>
    <property type="match status" value="1"/>
</dbReference>
<keyword evidence="6 10" id="KW-0808">Transferase</keyword>
<dbReference type="NCBIfam" id="NF011080">
    <property type="entry name" value="PRK14508.1-3"/>
    <property type="match status" value="1"/>
</dbReference>
<evidence type="ECO:0000256" key="2">
    <source>
        <dbReference type="ARBA" id="ARBA00005684"/>
    </source>
</evidence>
<evidence type="ECO:0000256" key="8">
    <source>
        <dbReference type="ARBA" id="ARBA00031423"/>
    </source>
</evidence>
<dbReference type="AlphaFoldDB" id="A0A4R7I1I0"/>
<dbReference type="EMBL" id="SOAU01000001">
    <property type="protein sequence ID" value="TDT16719.1"/>
    <property type="molecule type" value="Genomic_DNA"/>
</dbReference>
<evidence type="ECO:0000313" key="12">
    <source>
        <dbReference type="Proteomes" id="UP000294558"/>
    </source>
</evidence>
<protein>
    <recommendedName>
        <fullName evidence="4 10">4-alpha-glucanotransferase</fullName>
        <ecNumber evidence="3 10">2.4.1.25</ecNumber>
    </recommendedName>
    <alternativeName>
        <fullName evidence="8 10">Amylomaltase</fullName>
    </alternativeName>
    <alternativeName>
        <fullName evidence="9 10">Disproportionating enzyme</fullName>
    </alternativeName>
</protein>
<evidence type="ECO:0000256" key="3">
    <source>
        <dbReference type="ARBA" id="ARBA00012560"/>
    </source>
</evidence>
<dbReference type="GO" id="GO:0004134">
    <property type="term" value="F:4-alpha-glucanotransferase activity"/>
    <property type="evidence" value="ECO:0007669"/>
    <property type="project" value="UniProtKB-EC"/>
</dbReference>
<evidence type="ECO:0000256" key="6">
    <source>
        <dbReference type="ARBA" id="ARBA00022679"/>
    </source>
</evidence>
<dbReference type="SUPFAM" id="SSF51445">
    <property type="entry name" value="(Trans)glycosidases"/>
    <property type="match status" value="1"/>
</dbReference>
<comment type="catalytic activity">
    <reaction evidence="1 10">
        <text>Transfers a segment of a (1-&gt;4)-alpha-D-glucan to a new position in an acceptor, which may be glucose or a (1-&gt;4)-alpha-D-glucan.</text>
        <dbReference type="EC" id="2.4.1.25"/>
    </reaction>
</comment>
<evidence type="ECO:0000256" key="1">
    <source>
        <dbReference type="ARBA" id="ARBA00000439"/>
    </source>
</evidence>
<dbReference type="OrthoDB" id="9811841at2"/>
<keyword evidence="5 10" id="KW-0328">Glycosyltransferase</keyword>
<name>A0A4R7I1I0_9ACTN</name>
<gene>
    <name evidence="11" type="ORF">BDK89_2314</name>
</gene>
<reference evidence="11 12" key="1">
    <citation type="submission" date="2019-03" db="EMBL/GenBank/DDBJ databases">
        <title>Sequencing the genomes of 1000 actinobacteria strains.</title>
        <authorList>
            <person name="Klenk H.-P."/>
        </authorList>
    </citation>
    <scope>NUCLEOTIDE SEQUENCE [LARGE SCALE GENOMIC DNA]</scope>
    <source>
        <strain evidence="11 12">DSM 18936</strain>
    </source>
</reference>
<organism evidence="11 12">
    <name type="scientific">Ilumatobacter fluminis</name>
    <dbReference type="NCBI Taxonomy" id="467091"/>
    <lineage>
        <taxon>Bacteria</taxon>
        <taxon>Bacillati</taxon>
        <taxon>Actinomycetota</taxon>
        <taxon>Acidimicrobiia</taxon>
        <taxon>Acidimicrobiales</taxon>
        <taxon>Ilumatobacteraceae</taxon>
        <taxon>Ilumatobacter</taxon>
    </lineage>
</organism>
<dbReference type="InterPro" id="IPR003385">
    <property type="entry name" value="Glyco_hydro_77"/>
</dbReference>
<dbReference type="NCBIfam" id="TIGR00217">
    <property type="entry name" value="malQ"/>
    <property type="match status" value="1"/>
</dbReference>
<comment type="similarity">
    <text evidence="2 10">Belongs to the disproportionating enzyme family.</text>
</comment>
<keyword evidence="7 10" id="KW-0119">Carbohydrate metabolism</keyword>
<dbReference type="InterPro" id="IPR017853">
    <property type="entry name" value="GH"/>
</dbReference>
<comment type="caution">
    <text evidence="11">The sequence shown here is derived from an EMBL/GenBank/DDBJ whole genome shotgun (WGS) entry which is preliminary data.</text>
</comment>
<accession>A0A4R7I1I0</accession>
<dbReference type="Pfam" id="PF02446">
    <property type="entry name" value="Glyco_hydro_77"/>
    <property type="match status" value="1"/>
</dbReference>
<evidence type="ECO:0000256" key="9">
    <source>
        <dbReference type="ARBA" id="ARBA00031501"/>
    </source>
</evidence>
<dbReference type="PANTHER" id="PTHR32438:SF5">
    <property type="entry name" value="4-ALPHA-GLUCANOTRANSFERASE DPE1, CHLOROPLASTIC_AMYLOPLASTIC"/>
    <property type="match status" value="1"/>
</dbReference>
<dbReference type="PANTHER" id="PTHR32438">
    <property type="entry name" value="4-ALPHA-GLUCANOTRANSFERASE DPE1, CHLOROPLASTIC/AMYLOPLASTIC"/>
    <property type="match status" value="1"/>
</dbReference>
<evidence type="ECO:0000256" key="5">
    <source>
        <dbReference type="ARBA" id="ARBA00022676"/>
    </source>
</evidence>
<dbReference type="GO" id="GO:0005975">
    <property type="term" value="P:carbohydrate metabolic process"/>
    <property type="evidence" value="ECO:0007669"/>
    <property type="project" value="InterPro"/>
</dbReference>
<dbReference type="Proteomes" id="UP000294558">
    <property type="component" value="Unassembled WGS sequence"/>
</dbReference>
<evidence type="ECO:0000256" key="4">
    <source>
        <dbReference type="ARBA" id="ARBA00020295"/>
    </source>
</evidence>
<evidence type="ECO:0000313" key="11">
    <source>
        <dbReference type="EMBL" id="TDT16719.1"/>
    </source>
</evidence>
<evidence type="ECO:0000256" key="7">
    <source>
        <dbReference type="ARBA" id="ARBA00023277"/>
    </source>
</evidence>
<dbReference type="EC" id="2.4.1.25" evidence="3 10"/>
<keyword evidence="12" id="KW-1185">Reference proteome</keyword>
<proteinExistence type="inferred from homology"/>